<name>A0ABQ9M1G1_HEVBR</name>
<organism evidence="3 4">
    <name type="scientific">Hevea brasiliensis</name>
    <name type="common">Para rubber tree</name>
    <name type="synonym">Siphonia brasiliensis</name>
    <dbReference type="NCBI Taxonomy" id="3981"/>
    <lineage>
        <taxon>Eukaryota</taxon>
        <taxon>Viridiplantae</taxon>
        <taxon>Streptophyta</taxon>
        <taxon>Embryophyta</taxon>
        <taxon>Tracheophyta</taxon>
        <taxon>Spermatophyta</taxon>
        <taxon>Magnoliopsida</taxon>
        <taxon>eudicotyledons</taxon>
        <taxon>Gunneridae</taxon>
        <taxon>Pentapetalae</taxon>
        <taxon>rosids</taxon>
        <taxon>fabids</taxon>
        <taxon>Malpighiales</taxon>
        <taxon>Euphorbiaceae</taxon>
        <taxon>Crotonoideae</taxon>
        <taxon>Micrandreae</taxon>
        <taxon>Hevea</taxon>
    </lineage>
</organism>
<dbReference type="Pfam" id="PF26168">
    <property type="entry name" value="Glyco_transf_N"/>
    <property type="match status" value="1"/>
</dbReference>
<comment type="caution">
    <text evidence="3">The sequence shown here is derived from an EMBL/GenBank/DDBJ whole genome shotgun (WGS) entry which is preliminary data.</text>
</comment>
<dbReference type="EMBL" id="JARPOI010000009">
    <property type="protein sequence ID" value="KAJ9174056.1"/>
    <property type="molecule type" value="Genomic_DNA"/>
</dbReference>
<sequence>MKKGREGNMEEEAKTAHVLVVPFPGQGHLNPMLQFSRRLVSKGLHGTFVVTTYISRSKNLSSSTDPLRFDTISDGFDEGGSKQAASMEAYLSSLHSTGRKTLTDLLKKHQSSSNPIDYVICEPFLLWALDVEKNFGLVAAGFFTHACAVDNIFYNFYRKMSPDPVSGPVSMKGLPTLELQDLPSFIVPPESYPANLKMIMSQFANIEKADFVLIYTFYKLGSEVRAISTI</sequence>
<reference evidence="3" key="1">
    <citation type="journal article" date="2023" name="Plant Biotechnol. J.">
        <title>Chromosome-level wild Hevea brasiliensis genome provides new tools for genomic-assisted breeding and valuable loci to elevate rubber yield.</title>
        <authorList>
            <person name="Cheng H."/>
            <person name="Song X."/>
            <person name="Hu Y."/>
            <person name="Wu T."/>
            <person name="Yang Q."/>
            <person name="An Z."/>
            <person name="Feng S."/>
            <person name="Deng Z."/>
            <person name="Wu W."/>
            <person name="Zeng X."/>
            <person name="Tu M."/>
            <person name="Wang X."/>
            <person name="Huang H."/>
        </authorList>
    </citation>
    <scope>NUCLEOTIDE SEQUENCE</scope>
    <source>
        <strain evidence="3">MT/VB/25A 57/8</strain>
    </source>
</reference>
<dbReference type="PANTHER" id="PTHR11926:SF1179">
    <property type="entry name" value="GLYCOSYLTRANSFERASE"/>
    <property type="match status" value="1"/>
</dbReference>
<protein>
    <recommendedName>
        <fullName evidence="2">Glycosyltransferase N-terminal domain-containing protein</fullName>
    </recommendedName>
</protein>
<evidence type="ECO:0000313" key="4">
    <source>
        <dbReference type="Proteomes" id="UP001174677"/>
    </source>
</evidence>
<accession>A0ABQ9M1G1</accession>
<evidence type="ECO:0000256" key="1">
    <source>
        <dbReference type="ARBA" id="ARBA00009995"/>
    </source>
</evidence>
<dbReference type="PANTHER" id="PTHR11926">
    <property type="entry name" value="GLUCOSYL/GLUCURONOSYL TRANSFERASES"/>
    <property type="match status" value="1"/>
</dbReference>
<evidence type="ECO:0000259" key="2">
    <source>
        <dbReference type="Pfam" id="PF26168"/>
    </source>
</evidence>
<keyword evidence="4" id="KW-1185">Reference proteome</keyword>
<comment type="similarity">
    <text evidence="1">Belongs to the UDP-glycosyltransferase family.</text>
</comment>
<evidence type="ECO:0000313" key="3">
    <source>
        <dbReference type="EMBL" id="KAJ9174056.1"/>
    </source>
</evidence>
<feature type="domain" description="Glycosyltransferase N-terminal" evidence="2">
    <location>
        <begin position="17"/>
        <end position="55"/>
    </location>
</feature>
<dbReference type="Gene3D" id="3.40.50.2000">
    <property type="entry name" value="Glycogen Phosphorylase B"/>
    <property type="match status" value="1"/>
</dbReference>
<dbReference type="SUPFAM" id="SSF53756">
    <property type="entry name" value="UDP-Glycosyltransferase/glycogen phosphorylase"/>
    <property type="match status" value="1"/>
</dbReference>
<gene>
    <name evidence="3" type="ORF">P3X46_017128</name>
</gene>
<dbReference type="Proteomes" id="UP001174677">
    <property type="component" value="Chromosome 9"/>
</dbReference>
<dbReference type="InterPro" id="IPR058980">
    <property type="entry name" value="Glyco_transf_N"/>
</dbReference>
<proteinExistence type="inferred from homology"/>